<gene>
    <name evidence="11" type="primary">uck2</name>
    <name evidence="11" type="ORF">SOMG_00829</name>
</gene>
<feature type="domain" description="Phosphoribosyltransferase" evidence="10">
    <location>
        <begin position="16"/>
        <end position="218"/>
    </location>
</feature>
<dbReference type="SUPFAM" id="SSF53271">
    <property type="entry name" value="PRTase-like"/>
    <property type="match status" value="1"/>
</dbReference>
<organism evidence="11 12">
    <name type="scientific">Schizosaccharomyces osmophilus</name>
    <dbReference type="NCBI Taxonomy" id="2545709"/>
    <lineage>
        <taxon>Eukaryota</taxon>
        <taxon>Fungi</taxon>
        <taxon>Dikarya</taxon>
        <taxon>Ascomycota</taxon>
        <taxon>Taphrinomycotina</taxon>
        <taxon>Schizosaccharomycetes</taxon>
        <taxon>Schizosaccharomycetales</taxon>
        <taxon>Schizosaccharomycetaceae</taxon>
        <taxon>Schizosaccharomyces</taxon>
    </lineage>
</organism>
<dbReference type="EMBL" id="CP115611">
    <property type="protein sequence ID" value="WBW72937.1"/>
    <property type="molecule type" value="Genomic_DNA"/>
</dbReference>
<keyword evidence="5" id="KW-0021">Allosteric enzyme</keyword>
<keyword evidence="9" id="KW-0342">GTP-binding</keyword>
<dbReference type="CDD" id="cd06223">
    <property type="entry name" value="PRTases_typeI"/>
    <property type="match status" value="1"/>
</dbReference>
<evidence type="ECO:0000313" key="11">
    <source>
        <dbReference type="EMBL" id="WBW72937.1"/>
    </source>
</evidence>
<dbReference type="Gene3D" id="3.40.50.2020">
    <property type="match status" value="1"/>
</dbReference>
<evidence type="ECO:0000256" key="1">
    <source>
        <dbReference type="ARBA" id="ARBA00001946"/>
    </source>
</evidence>
<keyword evidence="12" id="KW-1185">Reference proteome</keyword>
<reference evidence="11 12" key="1">
    <citation type="journal article" date="2023" name="G3 (Bethesda)">
        <title>A high-quality reference genome for the fission yeast Schizosaccharomyces osmophilus.</title>
        <authorList>
            <person name="Jia G.S."/>
            <person name="Zhang W.C."/>
            <person name="Liang Y."/>
            <person name="Liu X.H."/>
            <person name="Rhind N."/>
            <person name="Pidoux A."/>
            <person name="Brysch-Herzberg M."/>
            <person name="Du L.L."/>
        </authorList>
    </citation>
    <scope>NUCLEOTIDE SEQUENCE [LARGE SCALE GENOMIC DNA]</scope>
    <source>
        <strain evidence="11 12">CBS 15793</strain>
    </source>
</reference>
<evidence type="ECO:0000256" key="4">
    <source>
        <dbReference type="ARBA" id="ARBA00011894"/>
    </source>
</evidence>
<evidence type="ECO:0000256" key="3">
    <source>
        <dbReference type="ARBA" id="ARBA00009516"/>
    </source>
</evidence>
<dbReference type="RefSeq" id="XP_056037180.1">
    <property type="nucleotide sequence ID" value="XM_056179622.1"/>
</dbReference>
<dbReference type="InterPro" id="IPR029057">
    <property type="entry name" value="PRTase-like"/>
</dbReference>
<keyword evidence="7" id="KW-0808">Transferase</keyword>
<protein>
    <recommendedName>
        <fullName evidence="4">uracil phosphoribosyltransferase</fullName>
        <ecNumber evidence="4">2.4.2.9</ecNumber>
    </recommendedName>
</protein>
<comment type="cofactor">
    <cofactor evidence="1">
        <name>Mg(2+)</name>
        <dbReference type="ChEBI" id="CHEBI:18420"/>
    </cofactor>
</comment>
<evidence type="ECO:0000256" key="7">
    <source>
        <dbReference type="ARBA" id="ARBA00022679"/>
    </source>
</evidence>
<evidence type="ECO:0000256" key="8">
    <source>
        <dbReference type="ARBA" id="ARBA00022741"/>
    </source>
</evidence>
<comment type="pathway">
    <text evidence="2">Pyrimidine metabolism; UMP biosynthesis via salvage pathway; UMP from uracil: step 1/1.</text>
</comment>
<dbReference type="AlphaFoldDB" id="A0AAE9WAV5"/>
<name>A0AAE9WAV5_9SCHI</name>
<dbReference type="GO" id="GO:0004845">
    <property type="term" value="F:uracil phosphoribosyltransferase activity"/>
    <property type="evidence" value="ECO:0007669"/>
    <property type="project" value="UniProtKB-EC"/>
</dbReference>
<evidence type="ECO:0000256" key="9">
    <source>
        <dbReference type="ARBA" id="ARBA00023134"/>
    </source>
</evidence>
<evidence type="ECO:0000256" key="6">
    <source>
        <dbReference type="ARBA" id="ARBA00022676"/>
    </source>
</evidence>
<dbReference type="EC" id="2.4.2.9" evidence="4"/>
<dbReference type="NCBIfam" id="NF001097">
    <property type="entry name" value="PRK00129.1"/>
    <property type="match status" value="1"/>
</dbReference>
<dbReference type="FunFam" id="3.40.50.2020:FF:000023">
    <property type="entry name" value="Probable uracil phosphoribosyltransferase"/>
    <property type="match status" value="1"/>
</dbReference>
<evidence type="ECO:0000259" key="10">
    <source>
        <dbReference type="Pfam" id="PF14681"/>
    </source>
</evidence>
<dbReference type="GeneID" id="80874311"/>
<dbReference type="KEGG" id="som:SOMG_00829"/>
<comment type="similarity">
    <text evidence="3">Belongs to the UPRTase family.</text>
</comment>
<sequence>MSRSNFGLENVRVLHQTVYLISLMTIIRDKNTNHSEFVRTSNIIINMLVQEAMNYVPMKKHLIVSGSGGTYNGFKPAQKICGVSILRAGESMEHGLNAAFHSVPIGKILVQRDELTFESKLLFCKLPKGIEAYLVFLMDPLLATGNSSVLAIQALLRKGVPEENIVFLNLICCSQGIENIGKRFPKLKLVTAAIDPELNDQCYVLPGCGDFGDRYFGTS</sequence>
<accession>A0AAE9WAV5</accession>
<dbReference type="Pfam" id="PF14681">
    <property type="entry name" value="UPRTase"/>
    <property type="match status" value="1"/>
</dbReference>
<evidence type="ECO:0000256" key="5">
    <source>
        <dbReference type="ARBA" id="ARBA00022533"/>
    </source>
</evidence>
<evidence type="ECO:0000256" key="2">
    <source>
        <dbReference type="ARBA" id="ARBA00005180"/>
    </source>
</evidence>
<dbReference type="InterPro" id="IPR000836">
    <property type="entry name" value="PRTase_dom"/>
</dbReference>
<dbReference type="Proteomes" id="UP001212411">
    <property type="component" value="Chromosome 1"/>
</dbReference>
<keyword evidence="6 11" id="KW-0328">Glycosyltransferase</keyword>
<keyword evidence="8" id="KW-0547">Nucleotide-binding</keyword>
<dbReference type="GO" id="GO:0005525">
    <property type="term" value="F:GTP binding"/>
    <property type="evidence" value="ECO:0007669"/>
    <property type="project" value="UniProtKB-KW"/>
</dbReference>
<proteinExistence type="inferred from homology"/>
<evidence type="ECO:0000313" key="12">
    <source>
        <dbReference type="Proteomes" id="UP001212411"/>
    </source>
</evidence>
<dbReference type="GO" id="GO:0008655">
    <property type="term" value="P:pyrimidine-containing compound salvage"/>
    <property type="evidence" value="ECO:0007669"/>
    <property type="project" value="UniProtKB-ARBA"/>
</dbReference>